<dbReference type="AlphaFoldDB" id="A0A3S8ZWJ8"/>
<keyword evidence="2" id="KW-1185">Reference proteome</keyword>
<organism evidence="1 2">
    <name type="scientific">Iodobacter ciconiae</name>
    <dbReference type="NCBI Taxonomy" id="2496266"/>
    <lineage>
        <taxon>Bacteria</taxon>
        <taxon>Pseudomonadati</taxon>
        <taxon>Pseudomonadota</taxon>
        <taxon>Betaproteobacteria</taxon>
        <taxon>Neisseriales</taxon>
        <taxon>Chitinibacteraceae</taxon>
        <taxon>Iodobacter</taxon>
    </lineage>
</organism>
<evidence type="ECO:0008006" key="3">
    <source>
        <dbReference type="Google" id="ProtNLM"/>
    </source>
</evidence>
<accession>A0A3S8ZWJ8</accession>
<evidence type="ECO:0000313" key="1">
    <source>
        <dbReference type="EMBL" id="AZN37887.1"/>
    </source>
</evidence>
<dbReference type="EMBL" id="CP034433">
    <property type="protein sequence ID" value="AZN37887.1"/>
    <property type="molecule type" value="Genomic_DNA"/>
</dbReference>
<name>A0A3S8ZWJ8_9NEIS</name>
<protein>
    <recommendedName>
        <fullName evidence="3">Zinc-ribbon domain-containing protein</fullName>
    </recommendedName>
</protein>
<evidence type="ECO:0000313" key="2">
    <source>
        <dbReference type="Proteomes" id="UP000282438"/>
    </source>
</evidence>
<dbReference type="Proteomes" id="UP000282438">
    <property type="component" value="Chromosome"/>
</dbReference>
<reference evidence="1 2" key="1">
    <citation type="submission" date="2018-12" db="EMBL/GenBank/DDBJ databases">
        <title>Complete genome sequence of Iodobacter sp. H11R3.</title>
        <authorList>
            <person name="Bae J.-W."/>
        </authorList>
    </citation>
    <scope>NUCLEOTIDE SEQUENCE [LARGE SCALE GENOMIC DNA]</scope>
    <source>
        <strain evidence="1 2">H11R3</strain>
    </source>
</reference>
<sequence length="595" mass="66849">MITKMQKTKTELNPLQQQTILAQLNEIAIARGGICLTEQYKNSNTIMDWQCGEGHQWRAKGFDIKTGDWCPICYKADRAIAMTALAAKYGGECKSSYVDEATFLTWRCAEGHCWSSLPHMVEKGVWCQQCVLQKTSNKIEALHQIAHKLGEVCLSHRYVNDRTRLLWQCKNGHSKAAVYAAVLGGHGCRQCDMQHKKDRLFASLVDLARELGGDCLSETYENMKEDFRWRCEEGHEWVATGASIKKGQWCALCAGYTLIEVEGGEPVLSSLTTNRRQKSLHKLQATAIERGGACLSADYVNSRAHLVWQCANGHEWMASSTNILAGRWCPHCLRTSTVDAQALAVERGGECLSTFVDRFTPMHWRCAEGHEWKTTYGVVAQGAWCPVCAVTQKMLGIKVMHALAANNGGKCLSKRYTNNSVKLKWQCKKGHRWEAAPVQVQVGFWCVKCKKVERKAQALKRLKALAIAKGGKCLSTSYVSSKAPIQWRCAEGHQWTSNAIAVNKHWCPVCSGSRLTIDSAHLQAANKGGKCLSTEYIDCHHKLSWQCEFGHTWDASLTRIKHSKSWCPECLLISRIKSRADWRKKKKNVRVPLFI</sequence>
<gene>
    <name evidence="1" type="ORF">EJO50_16290</name>
</gene>
<proteinExistence type="predicted"/>
<dbReference type="KEGG" id="iod:EJO50_16290"/>
<dbReference type="OrthoDB" id="583824at2"/>